<dbReference type="Proteomes" id="UP000793456">
    <property type="component" value="Chromosome XXIV"/>
</dbReference>
<sequence length="671" mass="74127">MANTTVGTRDRRGSHCGVSGGVMVENGCVVTDASDLHDHTNHHEPNMTLHSEPILPAYKPSCSSTPIYYSSPQKSYSDLNHDSHSLSSQDSGIPTLEINPPEPILHSHHRPGDAGLILDSPATLPLDDDPSDSNAIRKSSTFPRSGYDSIRLFSPALRLSATTGMCVGGGALNRSDDISVCSVSSMSTELSVSNEDILDFTVTSDSSAIVTLETDDSGAAHFSDVTLSSSPGNLRDLWSPARPYLGSGVMQQEEDGRQKKMGPLASLFNKSLFARRVKDSRPAEQRDPGWKLFGKVPPREGPTKDPKRIQKEYETKSGRAGPGNPTSPRQSVRKNLDFEPLSTTALILEDRPANLPAKPAEEAQKHRQQYEEMVAQAKKRGAHLDECETSGGRASPPASEAKCGAWLSATISTSHTSCITFVCPGQKRSGGPRQHLPQSQKLKGGPYHDVLHSILGAYTCYRPDVGYKKKKGTGVESVVALVVRASNFPLNFTSRHQLNNQSYSADTSQYDCTCKCRFTVNANSACWLRLMLTYFSAFEVFFEENLPKLFAHFKKNNLTPDIYLIDWIFTLYSKSLPLDLACRVWDVFCRDGEEFLFRTALGLLRLYQDVLTCMDFIHMAQFLTRLPDLIPGEQLFQQISAVHMTSRNRKWAQVLQALQKDPERGSPVLKR</sequence>
<protein>
    <submittedName>
        <fullName evidence="1">Uncharacterized protein</fullName>
    </submittedName>
</protein>
<evidence type="ECO:0000313" key="1">
    <source>
        <dbReference type="EMBL" id="TMS02018.1"/>
    </source>
</evidence>
<organism evidence="1 2">
    <name type="scientific">Larimichthys crocea</name>
    <name type="common">Large yellow croaker</name>
    <name type="synonym">Pseudosciaena crocea</name>
    <dbReference type="NCBI Taxonomy" id="215358"/>
    <lineage>
        <taxon>Eukaryota</taxon>
        <taxon>Metazoa</taxon>
        <taxon>Chordata</taxon>
        <taxon>Craniata</taxon>
        <taxon>Vertebrata</taxon>
        <taxon>Euteleostomi</taxon>
        <taxon>Actinopterygii</taxon>
        <taxon>Neopterygii</taxon>
        <taxon>Teleostei</taxon>
        <taxon>Neoteleostei</taxon>
        <taxon>Acanthomorphata</taxon>
        <taxon>Eupercaria</taxon>
        <taxon>Sciaenidae</taxon>
        <taxon>Larimichthys</taxon>
    </lineage>
</organism>
<dbReference type="EMBL" id="CM011697">
    <property type="protein sequence ID" value="TMS02018.1"/>
    <property type="molecule type" value="Genomic_DNA"/>
</dbReference>
<name>A0ACD3Q647_LARCR</name>
<reference evidence="1" key="1">
    <citation type="submission" date="2018-11" db="EMBL/GenBank/DDBJ databases">
        <title>The sequence and de novo assembly of Larimichthys crocea genome using PacBio and Hi-C technologies.</title>
        <authorList>
            <person name="Xu P."/>
            <person name="Chen B."/>
            <person name="Zhou Z."/>
            <person name="Ke Q."/>
            <person name="Wu Y."/>
            <person name="Bai H."/>
            <person name="Pu F."/>
        </authorList>
    </citation>
    <scope>NUCLEOTIDE SEQUENCE</scope>
    <source>
        <tissue evidence="1">Muscle</tissue>
    </source>
</reference>
<evidence type="ECO:0000313" key="2">
    <source>
        <dbReference type="Proteomes" id="UP000793456"/>
    </source>
</evidence>
<keyword evidence="2" id="KW-1185">Reference proteome</keyword>
<accession>A0ACD3Q647</accession>
<comment type="caution">
    <text evidence="1">The sequence shown here is derived from an EMBL/GenBank/DDBJ whole genome shotgun (WGS) entry which is preliminary data.</text>
</comment>
<proteinExistence type="predicted"/>
<gene>
    <name evidence="1" type="ORF">E3U43_007558</name>
</gene>